<dbReference type="AlphaFoldDB" id="A0A455T1H1"/>
<gene>
    <name evidence="2" type="ORF">KTA_04840</name>
</gene>
<organism evidence="2">
    <name type="scientific">Thermogemmatispora argillosa</name>
    <dbReference type="NCBI Taxonomy" id="2045280"/>
    <lineage>
        <taxon>Bacteria</taxon>
        <taxon>Bacillati</taxon>
        <taxon>Chloroflexota</taxon>
        <taxon>Ktedonobacteria</taxon>
        <taxon>Thermogemmatisporales</taxon>
        <taxon>Thermogemmatisporaceae</taxon>
        <taxon>Thermogemmatispora</taxon>
    </lineage>
</organism>
<accession>A0A455T1H1</accession>
<reference evidence="2" key="1">
    <citation type="submission" date="2018-12" db="EMBL/GenBank/DDBJ databases">
        <title>Novel natural products biosynthetic potential of the class Ktedonobacteria.</title>
        <authorList>
            <person name="Zheng Y."/>
            <person name="Saitou A."/>
            <person name="Wang C.M."/>
            <person name="Toyoda A."/>
            <person name="Minakuchi Y."/>
            <person name="Sekiguchi Y."/>
            <person name="Ueda K."/>
            <person name="Takano H."/>
            <person name="Sakai Y."/>
            <person name="Yokota A."/>
            <person name="Yabe S."/>
        </authorList>
    </citation>
    <scope>NUCLEOTIDE SEQUENCE</scope>
    <source>
        <strain evidence="2">A3-2</strain>
    </source>
</reference>
<feature type="compositionally biased region" description="Basic and acidic residues" evidence="1">
    <location>
        <begin position="27"/>
        <end position="39"/>
    </location>
</feature>
<dbReference type="EMBL" id="AP019377">
    <property type="protein sequence ID" value="BBH92285.1"/>
    <property type="molecule type" value="Genomic_DNA"/>
</dbReference>
<name>A0A455T1H1_9CHLR</name>
<proteinExistence type="predicted"/>
<evidence type="ECO:0000313" key="2">
    <source>
        <dbReference type="EMBL" id="BBH92285.1"/>
    </source>
</evidence>
<sequence length="77" mass="8593">MGRSSGAARRRQRRTIGQRLAGSCHRTGKEPTRCQKKDQTGNVHRRKLPMALISKTNRISNCLDRLLIAAETKGHVG</sequence>
<protein>
    <submittedName>
        <fullName evidence="2">Uncharacterized protein</fullName>
    </submittedName>
</protein>
<evidence type="ECO:0000256" key="1">
    <source>
        <dbReference type="SAM" id="MobiDB-lite"/>
    </source>
</evidence>
<feature type="region of interest" description="Disordered" evidence="1">
    <location>
        <begin position="1"/>
        <end position="42"/>
    </location>
</feature>